<dbReference type="Proteomes" id="UP001178507">
    <property type="component" value="Unassembled WGS sequence"/>
</dbReference>
<feature type="compositionally biased region" description="Basic residues" evidence="1">
    <location>
        <begin position="71"/>
        <end position="86"/>
    </location>
</feature>
<feature type="region of interest" description="Disordered" evidence="1">
    <location>
        <begin position="44"/>
        <end position="132"/>
    </location>
</feature>
<feature type="region of interest" description="Disordered" evidence="1">
    <location>
        <begin position="1"/>
        <end position="30"/>
    </location>
</feature>
<reference evidence="2" key="1">
    <citation type="submission" date="2023-08" db="EMBL/GenBank/DDBJ databases">
        <authorList>
            <person name="Chen Y."/>
            <person name="Shah S."/>
            <person name="Dougan E. K."/>
            <person name="Thang M."/>
            <person name="Chan C."/>
        </authorList>
    </citation>
    <scope>NUCLEOTIDE SEQUENCE</scope>
</reference>
<gene>
    <name evidence="2" type="ORF">EVOR1521_LOCUS12738</name>
</gene>
<name>A0AA36N1L4_9DINO</name>
<feature type="compositionally biased region" description="Basic and acidic residues" evidence="1">
    <location>
        <begin position="87"/>
        <end position="118"/>
    </location>
</feature>
<organism evidence="2 3">
    <name type="scientific">Effrenium voratum</name>
    <dbReference type="NCBI Taxonomy" id="2562239"/>
    <lineage>
        <taxon>Eukaryota</taxon>
        <taxon>Sar</taxon>
        <taxon>Alveolata</taxon>
        <taxon>Dinophyceae</taxon>
        <taxon>Suessiales</taxon>
        <taxon>Symbiodiniaceae</taxon>
        <taxon>Effrenium</taxon>
    </lineage>
</organism>
<accession>A0AA36N1L4</accession>
<evidence type="ECO:0000313" key="2">
    <source>
        <dbReference type="EMBL" id="CAJ1386373.1"/>
    </source>
</evidence>
<protein>
    <submittedName>
        <fullName evidence="2">Uncharacterized protein</fullName>
    </submittedName>
</protein>
<dbReference type="AlphaFoldDB" id="A0AA36N1L4"/>
<proteinExistence type="predicted"/>
<keyword evidence="3" id="KW-1185">Reference proteome</keyword>
<evidence type="ECO:0000313" key="3">
    <source>
        <dbReference type="Proteomes" id="UP001178507"/>
    </source>
</evidence>
<feature type="compositionally biased region" description="Basic and acidic residues" evidence="1">
    <location>
        <begin position="54"/>
        <end position="70"/>
    </location>
</feature>
<dbReference type="EMBL" id="CAUJNA010001358">
    <property type="protein sequence ID" value="CAJ1386373.1"/>
    <property type="molecule type" value="Genomic_DNA"/>
</dbReference>
<feature type="compositionally biased region" description="Basic and acidic residues" evidence="1">
    <location>
        <begin position="1"/>
        <end position="19"/>
    </location>
</feature>
<sequence length="360" mass="41317">MAKRIESPKRLDGLERPQRPEGLASDAETLAELLERNSEIQKVDAADAQIQHAASREDVPVEPKAADAGKREKHKKKEKKEKREKKDKKQRDKKDKKEGKEAKEKRDRRHEPKQREADVGGNLEPEPGSLDAKALEMKLWRREAKEMRRQQRALKREERQFMRAEMEELAQEAEGLEAIDQLIEEQLVKELNELERLRKQAKTKRVLPATASVEGVEVEGAEGAVDGADAEGTESTLPMPNDPMNPLNAAYDMRAYELLRKLRLDEEHQISQIALDEPEWDHLGYLRRSPSPCRLRTKGAMWPTRKGAWRSRAGGVYLPPENAEERPGSRSPSPAKWMYPEEFNRPVQSHGWVFCTWGFG</sequence>
<evidence type="ECO:0000256" key="1">
    <source>
        <dbReference type="SAM" id="MobiDB-lite"/>
    </source>
</evidence>
<comment type="caution">
    <text evidence="2">The sequence shown here is derived from an EMBL/GenBank/DDBJ whole genome shotgun (WGS) entry which is preliminary data.</text>
</comment>